<feature type="transmembrane region" description="Helical" evidence="1">
    <location>
        <begin position="20"/>
        <end position="39"/>
    </location>
</feature>
<evidence type="ECO:0000256" key="1">
    <source>
        <dbReference type="SAM" id="Phobius"/>
    </source>
</evidence>
<dbReference type="AlphaFoldDB" id="A0A699HK65"/>
<keyword evidence="1" id="KW-0472">Membrane</keyword>
<evidence type="ECO:0000313" key="2">
    <source>
        <dbReference type="EMBL" id="GEY33953.1"/>
    </source>
</evidence>
<protein>
    <submittedName>
        <fullName evidence="2">Uncharacterized protein</fullName>
    </submittedName>
</protein>
<name>A0A699HK65_TANCI</name>
<accession>A0A699HK65</accession>
<gene>
    <name evidence="2" type="ORF">Tci_405927</name>
</gene>
<comment type="caution">
    <text evidence="2">The sequence shown here is derived from an EMBL/GenBank/DDBJ whole genome shotgun (WGS) entry which is preliminary data.</text>
</comment>
<proteinExistence type="predicted"/>
<keyword evidence="1" id="KW-1133">Transmembrane helix</keyword>
<keyword evidence="1" id="KW-0812">Transmembrane</keyword>
<sequence>MVAVMVVVLCAYGGDDDDEVVVVVVVEMILMVGCSWWCGGDGRSDDCWRPTRVGRWFEGGVVGDVFGSVVRRWCVSGRTKKLSGMSFYQIALEFDS</sequence>
<organism evidence="2">
    <name type="scientific">Tanacetum cinerariifolium</name>
    <name type="common">Dalmatian daisy</name>
    <name type="synonym">Chrysanthemum cinerariifolium</name>
    <dbReference type="NCBI Taxonomy" id="118510"/>
    <lineage>
        <taxon>Eukaryota</taxon>
        <taxon>Viridiplantae</taxon>
        <taxon>Streptophyta</taxon>
        <taxon>Embryophyta</taxon>
        <taxon>Tracheophyta</taxon>
        <taxon>Spermatophyta</taxon>
        <taxon>Magnoliopsida</taxon>
        <taxon>eudicotyledons</taxon>
        <taxon>Gunneridae</taxon>
        <taxon>Pentapetalae</taxon>
        <taxon>asterids</taxon>
        <taxon>campanulids</taxon>
        <taxon>Asterales</taxon>
        <taxon>Asteraceae</taxon>
        <taxon>Asteroideae</taxon>
        <taxon>Anthemideae</taxon>
        <taxon>Anthemidinae</taxon>
        <taxon>Tanacetum</taxon>
    </lineage>
</organism>
<reference evidence="2" key="1">
    <citation type="journal article" date="2019" name="Sci. Rep.">
        <title>Draft genome of Tanacetum cinerariifolium, the natural source of mosquito coil.</title>
        <authorList>
            <person name="Yamashiro T."/>
            <person name="Shiraishi A."/>
            <person name="Satake H."/>
            <person name="Nakayama K."/>
        </authorList>
    </citation>
    <scope>NUCLEOTIDE SEQUENCE</scope>
</reference>
<dbReference type="EMBL" id="BKCJ010170416">
    <property type="protein sequence ID" value="GEY33953.1"/>
    <property type="molecule type" value="Genomic_DNA"/>
</dbReference>